<dbReference type="AlphaFoldDB" id="A0A411YCR5"/>
<proteinExistence type="predicted"/>
<evidence type="ECO:0000313" key="3">
    <source>
        <dbReference type="EMBL" id="QBI18986.1"/>
    </source>
</evidence>
<evidence type="ECO:0000256" key="2">
    <source>
        <dbReference type="SAM" id="MobiDB-lite"/>
    </source>
</evidence>
<name>A0A411YCR5_9ACTN</name>
<accession>A0A411YCR5</accession>
<evidence type="ECO:0000313" key="4">
    <source>
        <dbReference type="Proteomes" id="UP000291469"/>
    </source>
</evidence>
<feature type="compositionally biased region" description="Basic and acidic residues" evidence="2">
    <location>
        <begin position="147"/>
        <end position="158"/>
    </location>
</feature>
<keyword evidence="1" id="KW-0175">Coiled coil</keyword>
<sequence>MDVEAYIDRIERMVADARPVPLSASVMVSRQELEEALEGLRATLPDELRQARWILKEREEVLEQARREGEQVVADARREADRLVSDDEVMARAEREAERIVADAQEQAKVLRLEAEDYVDGKLANFEIVLRKTLHAVEKGRERLGGRLDSDDLAEHDAAGQTDSSARERPDPTGDVGARPSGSGAENVERVAGTDEEAPMDEPPREGRRLYDHETGST</sequence>
<dbReference type="OrthoDB" id="3291843at2"/>
<protein>
    <recommendedName>
        <fullName evidence="5">ATPase</fullName>
    </recommendedName>
</protein>
<feature type="compositionally biased region" description="Basic and acidic residues" evidence="2">
    <location>
        <begin position="202"/>
        <end position="218"/>
    </location>
</feature>
<dbReference type="KEGG" id="erz:ER308_05125"/>
<dbReference type="RefSeq" id="WP_131153983.1">
    <property type="nucleotide sequence ID" value="NZ_CP036402.1"/>
</dbReference>
<evidence type="ECO:0008006" key="5">
    <source>
        <dbReference type="Google" id="ProtNLM"/>
    </source>
</evidence>
<gene>
    <name evidence="3" type="ORF">ER308_05125</name>
</gene>
<reference evidence="3 4" key="1">
    <citation type="submission" date="2019-01" db="EMBL/GenBank/DDBJ databases">
        <title>Egibacter rhizosphaerae EGI 80759T.</title>
        <authorList>
            <person name="Chen D.-D."/>
            <person name="Tian Y."/>
            <person name="Jiao J.-Y."/>
            <person name="Zhang X.-T."/>
            <person name="Zhang Y.-G."/>
            <person name="Zhang Y."/>
            <person name="Xiao M."/>
            <person name="Shu W.-S."/>
            <person name="Li W.-J."/>
        </authorList>
    </citation>
    <scope>NUCLEOTIDE SEQUENCE [LARGE SCALE GENOMIC DNA]</scope>
    <source>
        <strain evidence="3 4">EGI 80759</strain>
    </source>
</reference>
<feature type="coiled-coil region" evidence="1">
    <location>
        <begin position="30"/>
        <end position="114"/>
    </location>
</feature>
<dbReference type="Proteomes" id="UP000291469">
    <property type="component" value="Chromosome"/>
</dbReference>
<keyword evidence="4" id="KW-1185">Reference proteome</keyword>
<dbReference type="EMBL" id="CP036402">
    <property type="protein sequence ID" value="QBI18986.1"/>
    <property type="molecule type" value="Genomic_DNA"/>
</dbReference>
<evidence type="ECO:0000256" key="1">
    <source>
        <dbReference type="SAM" id="Coils"/>
    </source>
</evidence>
<feature type="region of interest" description="Disordered" evidence="2">
    <location>
        <begin position="147"/>
        <end position="218"/>
    </location>
</feature>
<organism evidence="3 4">
    <name type="scientific">Egibacter rhizosphaerae</name>
    <dbReference type="NCBI Taxonomy" id="1670831"/>
    <lineage>
        <taxon>Bacteria</taxon>
        <taxon>Bacillati</taxon>
        <taxon>Actinomycetota</taxon>
        <taxon>Nitriliruptoria</taxon>
        <taxon>Egibacterales</taxon>
        <taxon>Egibacteraceae</taxon>
        <taxon>Egibacter</taxon>
    </lineage>
</organism>
<dbReference type="CDD" id="cd06503">
    <property type="entry name" value="ATP-synt_Fo_b"/>
    <property type="match status" value="1"/>
</dbReference>